<evidence type="ECO:0000313" key="2">
    <source>
        <dbReference type="EMBL" id="AJO22582.1"/>
    </source>
</evidence>
<evidence type="ECO:0008006" key="4">
    <source>
        <dbReference type="Google" id="ProtNLM"/>
    </source>
</evidence>
<feature type="region of interest" description="Disordered" evidence="1">
    <location>
        <begin position="1"/>
        <end position="36"/>
    </location>
</feature>
<gene>
    <name evidence="2" type="ORF">SB48_HM08orf02827</name>
</gene>
<dbReference type="GeneID" id="93259503"/>
<organism evidence="2 3">
    <name type="scientific">Heyndrickxia coagulans</name>
    <name type="common">Weizmannia coagulans</name>
    <dbReference type="NCBI Taxonomy" id="1398"/>
    <lineage>
        <taxon>Bacteria</taxon>
        <taxon>Bacillati</taxon>
        <taxon>Bacillota</taxon>
        <taxon>Bacilli</taxon>
        <taxon>Bacillales</taxon>
        <taxon>Bacillaceae</taxon>
        <taxon>Heyndrickxia</taxon>
    </lineage>
</organism>
<dbReference type="EMBL" id="CP010525">
    <property type="protein sequence ID" value="AJO22582.1"/>
    <property type="molecule type" value="Genomic_DNA"/>
</dbReference>
<proteinExistence type="predicted"/>
<feature type="compositionally biased region" description="Basic and acidic residues" evidence="1">
    <location>
        <begin position="194"/>
        <end position="203"/>
    </location>
</feature>
<keyword evidence="3" id="KW-1185">Reference proteome</keyword>
<evidence type="ECO:0000313" key="3">
    <source>
        <dbReference type="Proteomes" id="UP000032024"/>
    </source>
</evidence>
<reference evidence="3" key="1">
    <citation type="submission" date="2015-01" db="EMBL/GenBank/DDBJ databases">
        <title>Comparative genome analysis of Bacillus coagulans HM-08, Clostridium butyricum HM-68, Bacillus subtilis HM-66 and Bacillus paralicheniformis BL-09.</title>
        <authorList>
            <person name="Zhang H."/>
        </authorList>
    </citation>
    <scope>NUCLEOTIDE SEQUENCE [LARGE SCALE GENOMIC DNA]</scope>
    <source>
        <strain evidence="3">HM-08</strain>
    </source>
</reference>
<feature type="compositionally biased region" description="Basic and acidic residues" evidence="1">
    <location>
        <begin position="160"/>
        <end position="185"/>
    </location>
</feature>
<dbReference type="Pfam" id="PF14181">
    <property type="entry name" value="YqfQ"/>
    <property type="match status" value="1"/>
</dbReference>
<protein>
    <recommendedName>
        <fullName evidence="4">YqfQ-like protein</fullName>
    </recommendedName>
</protein>
<dbReference type="Proteomes" id="UP000032024">
    <property type="component" value="Chromosome"/>
</dbReference>
<evidence type="ECO:0000256" key="1">
    <source>
        <dbReference type="SAM" id="MobiDB-lite"/>
    </source>
</evidence>
<accession>A0AAN0T464</accession>
<dbReference type="InterPro" id="IPR025571">
    <property type="entry name" value="YqfQ"/>
</dbReference>
<name>A0AAN0T464_HEYCO</name>
<feature type="region of interest" description="Disordered" evidence="1">
    <location>
        <begin position="151"/>
        <end position="212"/>
    </location>
</feature>
<sequence>MPPRNMSPFFGRQSPSPFGGMQRNPFAGNRLGGPGMPGQFRAGGQMPGFPGRAGATAGRGGGLLSRLFQRGGQSAAANPAAAFQRGAAGGGGSLFKSIANPSSISSFLNNTQNVLKTAQQVGPMIQQIQQVGPLVKNLPAMWKLYRGLKNAPNEDEQDEQENRELSSKDKKPAPAKEKKSNRQAERPASQAAESKNDEKRPEKGVSVPKLFI</sequence>
<dbReference type="RefSeq" id="WP_017550547.1">
    <property type="nucleotide sequence ID" value="NZ_CP010525.1"/>
</dbReference>
<dbReference type="AlphaFoldDB" id="A0AAN0T464"/>